<accession>A0AAI8MKS8</accession>
<dbReference type="KEGG" id="hcb:HCBAA847_0040"/>
<dbReference type="Proteomes" id="UP000006036">
    <property type="component" value="Chromosome 1"/>
</dbReference>
<dbReference type="EMBL" id="AP012492">
    <property type="protein sequence ID" value="BAM31300.1"/>
    <property type="molecule type" value="Genomic_DNA"/>
</dbReference>
<evidence type="ECO:0000313" key="1">
    <source>
        <dbReference type="EMBL" id="BAM31300.1"/>
    </source>
</evidence>
<name>A0AAI8MKS8_9HELI</name>
<sequence>MKSSIILDIFDENGASLGKKRFYTTHSKQQNLNQWLKNFIDTNNKELCAICCIGTDFQHNNFCNINFWDSIKGVGNAKGISKFKITPNNLIPTSIYFSVRHCIKATWINDRDQFLAPNKKWEKDEEFQNDCLIFMLFHGQNRITAKEGINHFIPFSEKDLNAGEAFESHFMLEFIQGKIKLDSTCHTDSTPCHTDSTLCHTERSEVSHTKSKRDFSFATQIQNDNTHTCKNDKTKSKLLQQSLFNDEQDFIPTKPLEFGDEAKEVLQVGKELFKHYHGQAKDSKDYNANAALYDIKAHFQGFNDKGKMNPPQKADDEAYKEKLGILNYALKNLAKKIEVKVYKYGFLLP</sequence>
<organism evidence="1 2">
    <name type="scientific">Helicobacter cinaedi CCUG 18818 = ATCC BAA-847</name>
    <dbReference type="NCBI Taxonomy" id="537971"/>
    <lineage>
        <taxon>Bacteria</taxon>
        <taxon>Pseudomonadati</taxon>
        <taxon>Campylobacterota</taxon>
        <taxon>Epsilonproteobacteria</taxon>
        <taxon>Campylobacterales</taxon>
        <taxon>Helicobacteraceae</taxon>
        <taxon>Helicobacter</taxon>
    </lineage>
</organism>
<evidence type="ECO:0000313" key="2">
    <source>
        <dbReference type="Proteomes" id="UP000006036"/>
    </source>
</evidence>
<gene>
    <name evidence="1" type="ORF">HCBAA847_0040</name>
</gene>
<dbReference type="AlphaFoldDB" id="A0AAI8MKS8"/>
<protein>
    <submittedName>
        <fullName evidence="1">Uncharacterized protein</fullName>
    </submittedName>
</protein>
<proteinExistence type="predicted"/>
<dbReference type="RefSeq" id="WP_015453187.1">
    <property type="nucleotide sequence ID" value="NC_020555.1"/>
</dbReference>
<reference evidence="1 2" key="1">
    <citation type="journal article" date="2012" name="J. Bacteriol.">
        <title>Complete Genome Sequence of Helicobacter cinaedi Type Strain ATCC BAA-847.</title>
        <authorList>
            <person name="Miyoshi-Akiyama T."/>
            <person name="Takeshita N."/>
            <person name="Ohmagari N."/>
            <person name="Kirikae T."/>
        </authorList>
    </citation>
    <scope>NUCLEOTIDE SEQUENCE [LARGE SCALE GENOMIC DNA]</scope>
    <source>
        <strain evidence="1 2">ATCC BAA-847</strain>
    </source>
</reference>